<dbReference type="EMBL" id="JAYWVC010000014">
    <property type="protein sequence ID" value="MED7821733.1"/>
    <property type="molecule type" value="Genomic_DNA"/>
</dbReference>
<evidence type="ECO:0000313" key="1">
    <source>
        <dbReference type="EMBL" id="MED7821733.1"/>
    </source>
</evidence>
<comment type="caution">
    <text evidence="1">The sequence shown here is derived from an EMBL/GenBank/DDBJ whole genome shotgun (WGS) entry which is preliminary data.</text>
</comment>
<evidence type="ECO:0000313" key="2">
    <source>
        <dbReference type="Proteomes" id="UP001333996"/>
    </source>
</evidence>
<sequence length="86" mass="9800">MHSRVMDPEVAEASPEDLMIVVEQLVRSVRARATTDSGLEIFRWRRAQHTEALRELVMELTGPEQHTVKVALPALARAIRQRQARS</sequence>
<accession>A0ABU7FEG1</accession>
<proteinExistence type="predicted"/>
<reference evidence="1" key="1">
    <citation type="submission" date="2024-01" db="EMBL/GenBank/DDBJ databases">
        <title>First draft genome sequence data of TA4-1, the type strain of Gram-positive actinobacterium Streptomyces chiangmaiensis.</title>
        <authorList>
            <person name="Yasawong M."/>
            <person name="Nantapong N."/>
        </authorList>
    </citation>
    <scope>NUCLEOTIDE SEQUENCE</scope>
    <source>
        <strain evidence="1">TA4-1</strain>
    </source>
</reference>
<dbReference type="RefSeq" id="WP_329505937.1">
    <property type="nucleotide sequence ID" value="NZ_JAYWVC010000014.1"/>
</dbReference>
<protein>
    <submittedName>
        <fullName evidence="1">Uncharacterized protein</fullName>
    </submittedName>
</protein>
<organism evidence="1 2">
    <name type="scientific">Streptomyces chiangmaiensis</name>
    <dbReference type="NCBI Taxonomy" id="766497"/>
    <lineage>
        <taxon>Bacteria</taxon>
        <taxon>Bacillati</taxon>
        <taxon>Actinomycetota</taxon>
        <taxon>Actinomycetes</taxon>
        <taxon>Kitasatosporales</taxon>
        <taxon>Streptomycetaceae</taxon>
        <taxon>Streptomyces</taxon>
    </lineage>
</organism>
<dbReference type="Proteomes" id="UP001333996">
    <property type="component" value="Unassembled WGS sequence"/>
</dbReference>
<name>A0ABU7FEG1_9ACTN</name>
<keyword evidence="2" id="KW-1185">Reference proteome</keyword>
<gene>
    <name evidence="1" type="ORF">VXC91_06985</name>
</gene>